<comment type="caution">
    <text evidence="6">The sequence shown here is derived from an EMBL/GenBank/DDBJ whole genome shotgun (WGS) entry which is preliminary data.</text>
</comment>
<sequence>MSNNESNMKIFLLNQGSYRGAALDATEMIRKMQTAHETGVLETYALGETYIAAGLLTSMLKGNDRLALVFECGGAIGGINVEVNSSGHVRGFLKNKPFPLEKAPEDFNLSMLFGPGFLSVIKYLENSKQPFTGQVMIEYGSIAKDLANYYTTSENLPTAFNLSVKFNKDGSVLGAGGVFIQKMPAEGGKAVESENDETAGKLQDAIISMPSIGLSIADGRDISGIISDTFNEFSPNVVGVRNIEFKCSCNHELFGNYLKGLKEDDKREIYENGPFPVRTLCHNCNSAYEFSKNELKELFNF</sequence>
<evidence type="ECO:0000256" key="2">
    <source>
        <dbReference type="ARBA" id="ARBA00022833"/>
    </source>
</evidence>
<keyword evidence="1" id="KW-0963">Cytoplasm</keyword>
<dbReference type="AlphaFoldDB" id="A0AAJ1ML86"/>
<dbReference type="Pfam" id="PF01430">
    <property type="entry name" value="HSP33"/>
    <property type="match status" value="1"/>
</dbReference>
<proteinExistence type="predicted"/>
<evidence type="ECO:0000313" key="6">
    <source>
        <dbReference type="EMBL" id="MDC7228617.1"/>
    </source>
</evidence>
<dbReference type="InterPro" id="IPR016154">
    <property type="entry name" value="Heat_shock_Hsp33_C"/>
</dbReference>
<keyword evidence="4" id="KW-0143">Chaperone</keyword>
<dbReference type="Proteomes" id="UP001221217">
    <property type="component" value="Unassembled WGS sequence"/>
</dbReference>
<name>A0AAJ1ML86_9SPIO</name>
<dbReference type="SUPFAM" id="SSF118352">
    <property type="entry name" value="HSP33 redox switch-like"/>
    <property type="match status" value="1"/>
</dbReference>
<dbReference type="PANTHER" id="PTHR30111">
    <property type="entry name" value="33 KDA CHAPERONIN"/>
    <property type="match status" value="1"/>
</dbReference>
<evidence type="ECO:0000256" key="5">
    <source>
        <dbReference type="ARBA" id="ARBA00023284"/>
    </source>
</evidence>
<organism evidence="6 7">
    <name type="scientific">Candidatus Thalassospirochaeta sargassi</name>
    <dbReference type="NCBI Taxonomy" id="3119039"/>
    <lineage>
        <taxon>Bacteria</taxon>
        <taxon>Pseudomonadati</taxon>
        <taxon>Spirochaetota</taxon>
        <taxon>Spirochaetia</taxon>
        <taxon>Spirochaetales</taxon>
        <taxon>Spirochaetaceae</taxon>
        <taxon>Candidatus Thalassospirochaeta</taxon>
    </lineage>
</organism>
<keyword evidence="3" id="KW-1015">Disulfide bond</keyword>
<gene>
    <name evidence="6" type="ORF">PQJ61_17780</name>
</gene>
<dbReference type="GO" id="GO:0051082">
    <property type="term" value="F:unfolded protein binding"/>
    <property type="evidence" value="ECO:0007669"/>
    <property type="project" value="InterPro"/>
</dbReference>
<keyword evidence="2" id="KW-0862">Zinc</keyword>
<dbReference type="PANTHER" id="PTHR30111:SF1">
    <property type="entry name" value="33 KDA CHAPERONIN"/>
    <property type="match status" value="1"/>
</dbReference>
<keyword evidence="5" id="KW-0676">Redox-active center</keyword>
<dbReference type="GO" id="GO:0042026">
    <property type="term" value="P:protein refolding"/>
    <property type="evidence" value="ECO:0007669"/>
    <property type="project" value="TreeGrafter"/>
</dbReference>
<protein>
    <submittedName>
        <fullName evidence="6">Hsp33 family molecular chaperone HslO</fullName>
    </submittedName>
</protein>
<dbReference type="SUPFAM" id="SSF64397">
    <property type="entry name" value="Hsp33 domain"/>
    <property type="match status" value="1"/>
</dbReference>
<evidence type="ECO:0000256" key="4">
    <source>
        <dbReference type="ARBA" id="ARBA00023186"/>
    </source>
</evidence>
<dbReference type="InterPro" id="IPR000397">
    <property type="entry name" value="Heat_shock_Hsp33"/>
</dbReference>
<dbReference type="Gene3D" id="3.55.30.10">
    <property type="entry name" value="Hsp33 domain"/>
    <property type="match status" value="1"/>
</dbReference>
<dbReference type="Gene3D" id="3.90.1280.10">
    <property type="entry name" value="HSP33 redox switch-like"/>
    <property type="match status" value="1"/>
</dbReference>
<accession>A0AAJ1ML86</accession>
<evidence type="ECO:0000313" key="7">
    <source>
        <dbReference type="Proteomes" id="UP001221217"/>
    </source>
</evidence>
<dbReference type="GO" id="GO:0005737">
    <property type="term" value="C:cytoplasm"/>
    <property type="evidence" value="ECO:0007669"/>
    <property type="project" value="InterPro"/>
</dbReference>
<dbReference type="GO" id="GO:0044183">
    <property type="term" value="F:protein folding chaperone"/>
    <property type="evidence" value="ECO:0007669"/>
    <property type="project" value="TreeGrafter"/>
</dbReference>
<evidence type="ECO:0000256" key="3">
    <source>
        <dbReference type="ARBA" id="ARBA00023157"/>
    </source>
</evidence>
<dbReference type="PIRSF" id="PIRSF005261">
    <property type="entry name" value="Heat_shock_Hsp33"/>
    <property type="match status" value="1"/>
</dbReference>
<dbReference type="InterPro" id="IPR016153">
    <property type="entry name" value="Heat_shock_Hsp33_N"/>
</dbReference>
<reference evidence="6 7" key="1">
    <citation type="submission" date="2022-12" db="EMBL/GenBank/DDBJ databases">
        <title>Metagenome assembled genome from gulf of manar.</title>
        <authorList>
            <person name="Kohli P."/>
            <person name="Pk S."/>
            <person name="Venkata Ramana C."/>
            <person name="Sasikala C."/>
        </authorList>
    </citation>
    <scope>NUCLEOTIDE SEQUENCE [LARGE SCALE GENOMIC DNA]</scope>
    <source>
        <strain evidence="6">JB008</strain>
    </source>
</reference>
<dbReference type="EMBL" id="JAQQAL010000052">
    <property type="protein sequence ID" value="MDC7228617.1"/>
    <property type="molecule type" value="Genomic_DNA"/>
</dbReference>
<evidence type="ECO:0000256" key="1">
    <source>
        <dbReference type="ARBA" id="ARBA00022490"/>
    </source>
</evidence>